<dbReference type="PROSITE" id="PS50005">
    <property type="entry name" value="TPR"/>
    <property type="match status" value="2"/>
</dbReference>
<dbReference type="PANTHER" id="PTHR15704:SF7">
    <property type="entry name" value="SUPERKILLER COMPLEX PROTEIN 3"/>
    <property type="match status" value="1"/>
</dbReference>
<evidence type="ECO:0000256" key="1">
    <source>
        <dbReference type="ARBA" id="ARBA00022737"/>
    </source>
</evidence>
<dbReference type="Proteomes" id="UP000192980">
    <property type="component" value="Unassembled WGS sequence"/>
</dbReference>
<keyword evidence="4" id="KW-1133">Transmembrane helix</keyword>
<evidence type="ECO:0000313" key="6">
    <source>
        <dbReference type="Proteomes" id="UP000192980"/>
    </source>
</evidence>
<dbReference type="InterPro" id="IPR019734">
    <property type="entry name" value="TPR_rpt"/>
</dbReference>
<reference evidence="5 6" key="1">
    <citation type="submission" date="2017-04" db="EMBL/GenBank/DDBJ databases">
        <authorList>
            <person name="Afonso C.L."/>
            <person name="Miller P.J."/>
            <person name="Scott M.A."/>
            <person name="Spackman E."/>
            <person name="Goraichik I."/>
            <person name="Dimitrov K.M."/>
            <person name="Suarez D.L."/>
            <person name="Swayne D.E."/>
        </authorList>
    </citation>
    <scope>NUCLEOTIDE SEQUENCE [LARGE SCALE GENOMIC DNA]</scope>
    <source>
        <strain evidence="5 6">DSM 22418</strain>
    </source>
</reference>
<gene>
    <name evidence="5" type="ORF">SAMN05660862_0079</name>
</gene>
<keyword evidence="6" id="KW-1185">Reference proteome</keyword>
<dbReference type="Gene3D" id="1.25.40.10">
    <property type="entry name" value="Tetratricopeptide repeat domain"/>
    <property type="match status" value="5"/>
</dbReference>
<evidence type="ECO:0000256" key="4">
    <source>
        <dbReference type="SAM" id="Phobius"/>
    </source>
</evidence>
<keyword evidence="2 3" id="KW-0802">TPR repeat</keyword>
<dbReference type="STRING" id="561061.SAMN05660862_0079"/>
<dbReference type="OrthoDB" id="9814448at2"/>
<dbReference type="SMART" id="SM00028">
    <property type="entry name" value="TPR"/>
    <property type="match status" value="5"/>
</dbReference>
<dbReference type="InterPro" id="IPR011990">
    <property type="entry name" value="TPR-like_helical_dom_sf"/>
</dbReference>
<keyword evidence="1" id="KW-0677">Repeat</keyword>
<dbReference type="AlphaFoldDB" id="A0A1X7HWW1"/>
<dbReference type="EMBL" id="FXAU01000001">
    <property type="protein sequence ID" value="SMG05815.1"/>
    <property type="molecule type" value="Genomic_DNA"/>
</dbReference>
<protein>
    <submittedName>
        <fullName evidence="5">Tetratricopeptide repeat-containing protein</fullName>
    </submittedName>
</protein>
<organism evidence="5 6">
    <name type="scientific">Sphingobacterium psychroaquaticum</name>
    <dbReference type="NCBI Taxonomy" id="561061"/>
    <lineage>
        <taxon>Bacteria</taxon>
        <taxon>Pseudomonadati</taxon>
        <taxon>Bacteroidota</taxon>
        <taxon>Sphingobacteriia</taxon>
        <taxon>Sphingobacteriales</taxon>
        <taxon>Sphingobacteriaceae</taxon>
        <taxon>Sphingobacterium</taxon>
    </lineage>
</organism>
<dbReference type="GO" id="GO:0006401">
    <property type="term" value="P:RNA catabolic process"/>
    <property type="evidence" value="ECO:0007669"/>
    <property type="project" value="InterPro"/>
</dbReference>
<dbReference type="PANTHER" id="PTHR15704">
    <property type="entry name" value="SUPERKILLER 3 PROTEIN-RELATED"/>
    <property type="match status" value="1"/>
</dbReference>
<keyword evidence="4" id="KW-0472">Membrane</keyword>
<name>A0A1X7HWW1_9SPHI</name>
<dbReference type="InterPro" id="IPR039226">
    <property type="entry name" value="Ski3/TTC37"/>
</dbReference>
<accession>A0A1X7HWW1</accession>
<dbReference type="RefSeq" id="WP_085471941.1">
    <property type="nucleotide sequence ID" value="NZ_FXAU01000001.1"/>
</dbReference>
<sequence>MIHKQRIGYNYLTYTLIGIFLFVGGLGYAQEKEKKQAEKPQTTERIDQVRPSVMDSIEVVRDYRPMLADAVKIRRSPDMKLDREALEKELRQVAVGVYFAENGFKEPYHSPLPERYPNALRSNIDNNRIGILAYRAGEYERATSILKKVEPADAFYQSSIIALGYISLKTGDMQSACHSFSKASKMNYDRDLKMDALFNYAKTLYSLDSVQVALKSLQEYFALKYVKLDADVKSTETTETQLAKVLSGFSNFQAPVYLFESFKNRDRKADITYQKITYYRGMEFYNERAFENSISMFMRSEKFQFDAEMAALATYWKAEAMYEVRKYGEAVENFANFLRLPAARNTTVYNYANYALAYAAFRNRKYSVAAEYFERFLTTKDSSSDEAVRYDVIARLGDSYLSMRNYGRAKDYYNILIKNNAPTQDYALFQQAIIQGLQGDNEAKLNTLRSIVKKYPSSNYADDVAFEIPYVYFTKGEYEAAIEGLQKMVETYPRSSYIPRALVTIGLVQYNKDDTEAAIATFKKVVKEYPTTDEAAQAIGSIENIYLDKGDATGYIQYATSSNVMKLSAADQDNLAFKMGRTLFSRAQYGPAVEAINAYFDKFPKPRNEKHARYIRGVSLYHTGQPEKALHDLNIILNDWTSPYTESTLMTVAALYLSLKQYNEAIVHLKKLELNADYKNNYGYAVTNLMICYFEIGDMEQMNKYANLVKNYPRASDEEIATVHLYRAKAMQKQGNAKSAMDELNLAALKSKAPVSAEARYRVALLQYENKEYNKAQQSAFDVIENMSTHDYWVAKSFILLADVYARKGDIRQAKSTLESVIGNYEEDDDVIPSAKERLKKLK</sequence>
<evidence type="ECO:0000313" key="5">
    <source>
        <dbReference type="EMBL" id="SMG05815.1"/>
    </source>
</evidence>
<evidence type="ECO:0000256" key="2">
    <source>
        <dbReference type="ARBA" id="ARBA00022803"/>
    </source>
</evidence>
<dbReference type="SUPFAM" id="SSF81901">
    <property type="entry name" value="HCP-like"/>
    <property type="match status" value="1"/>
</dbReference>
<evidence type="ECO:0000256" key="3">
    <source>
        <dbReference type="PROSITE-ProRule" id="PRU00339"/>
    </source>
</evidence>
<feature type="transmembrane region" description="Helical" evidence="4">
    <location>
        <begin position="12"/>
        <end position="29"/>
    </location>
</feature>
<dbReference type="Pfam" id="PF13174">
    <property type="entry name" value="TPR_6"/>
    <property type="match status" value="3"/>
</dbReference>
<proteinExistence type="predicted"/>
<feature type="repeat" description="TPR" evidence="3">
    <location>
        <begin position="499"/>
        <end position="532"/>
    </location>
</feature>
<keyword evidence="4" id="KW-0812">Transmembrane</keyword>
<dbReference type="SUPFAM" id="SSF48452">
    <property type="entry name" value="TPR-like"/>
    <property type="match status" value="3"/>
</dbReference>
<feature type="repeat" description="TPR" evidence="3">
    <location>
        <begin position="462"/>
        <end position="495"/>
    </location>
</feature>
<dbReference type="GO" id="GO:0055087">
    <property type="term" value="C:Ski complex"/>
    <property type="evidence" value="ECO:0007669"/>
    <property type="project" value="InterPro"/>
</dbReference>